<comment type="similarity">
    <text evidence="1">Belongs to the importin alpha family.</text>
</comment>
<dbReference type="Pfam" id="PF00514">
    <property type="entry name" value="Arm"/>
    <property type="match status" value="2"/>
</dbReference>
<evidence type="ECO:0000256" key="2">
    <source>
        <dbReference type="ARBA" id="ARBA00022448"/>
    </source>
</evidence>
<evidence type="ECO:0000313" key="8">
    <source>
        <dbReference type="Proteomes" id="UP000887565"/>
    </source>
</evidence>
<dbReference type="Gene3D" id="1.20.5.690">
    <property type="entry name" value="Importin-alpha, importin-beta-binding domain"/>
    <property type="match status" value="1"/>
</dbReference>
<keyword evidence="3" id="KW-0653">Protein transport</keyword>
<evidence type="ECO:0000256" key="1">
    <source>
        <dbReference type="ARBA" id="ARBA00010394"/>
    </source>
</evidence>
<dbReference type="GO" id="GO:0061608">
    <property type="term" value="F:nuclear import signal receptor activity"/>
    <property type="evidence" value="ECO:0007669"/>
    <property type="project" value="InterPro"/>
</dbReference>
<name>A0A915IWP9_ROMCU</name>
<dbReference type="PANTHER" id="PTHR23316">
    <property type="entry name" value="IMPORTIN ALPHA"/>
    <property type="match status" value="1"/>
</dbReference>
<keyword evidence="8" id="KW-1185">Reference proteome</keyword>
<feature type="repeat" description="ARM" evidence="4">
    <location>
        <begin position="166"/>
        <end position="194"/>
    </location>
</feature>
<organism evidence="8 9">
    <name type="scientific">Romanomermis culicivorax</name>
    <name type="common">Nematode worm</name>
    <dbReference type="NCBI Taxonomy" id="13658"/>
    <lineage>
        <taxon>Eukaryota</taxon>
        <taxon>Metazoa</taxon>
        <taxon>Ecdysozoa</taxon>
        <taxon>Nematoda</taxon>
        <taxon>Enoplea</taxon>
        <taxon>Dorylaimia</taxon>
        <taxon>Mermithida</taxon>
        <taxon>Mermithoidea</taxon>
        <taxon>Mermithidae</taxon>
        <taxon>Romanomermis</taxon>
    </lineage>
</organism>
<dbReference type="Pfam" id="PF01749">
    <property type="entry name" value="IBB"/>
    <property type="match status" value="1"/>
</dbReference>
<dbReference type="InterPro" id="IPR036975">
    <property type="entry name" value="Importin-a_IBB_sf"/>
</dbReference>
<dbReference type="Proteomes" id="UP000887565">
    <property type="component" value="Unplaced"/>
</dbReference>
<sequence>MPVVDHQRKFKNAGRSDELRRRRAEGSVELRKTRKDEHLMKRRNIDAGDDSTNDETSDIGESAASPNVASKIKARLFSKPILPLTECMRIFRDDESRILEAVESIRRSLSRQSNPAVDEVIRCGALLYLVAALDKEEPKLQFEAAWALTNISSGTSSQTRQVVSLGAVPKLIRLLDSQELFVAEQACWALSNISGDCAELRDLVIGHNILAAILRLCTKPIS</sequence>
<dbReference type="PROSITE" id="PS51214">
    <property type="entry name" value="IBB"/>
    <property type="match status" value="1"/>
</dbReference>
<dbReference type="Gene3D" id="1.25.10.10">
    <property type="entry name" value="Leucine-rich Repeat Variant"/>
    <property type="match status" value="1"/>
</dbReference>
<accession>A0A915IWP9</accession>
<dbReference type="OMA" id="MANHSDD"/>
<dbReference type="GO" id="GO:0006606">
    <property type="term" value="P:protein import into nucleus"/>
    <property type="evidence" value="ECO:0007669"/>
    <property type="project" value="InterPro"/>
</dbReference>
<keyword evidence="2 5" id="KW-0813">Transport</keyword>
<feature type="domain" description="IBB" evidence="7">
    <location>
        <begin position="1"/>
        <end position="52"/>
    </location>
</feature>
<evidence type="ECO:0000256" key="4">
    <source>
        <dbReference type="PROSITE-ProRule" id="PRU00259"/>
    </source>
</evidence>
<evidence type="ECO:0000256" key="3">
    <source>
        <dbReference type="ARBA" id="ARBA00022927"/>
    </source>
</evidence>
<evidence type="ECO:0000259" key="7">
    <source>
        <dbReference type="PROSITE" id="PS51214"/>
    </source>
</evidence>
<evidence type="ECO:0000256" key="6">
    <source>
        <dbReference type="SAM" id="MobiDB-lite"/>
    </source>
</evidence>
<evidence type="ECO:0000313" key="9">
    <source>
        <dbReference type="WBParaSite" id="nRc.2.0.1.t17835-RA"/>
    </source>
</evidence>
<dbReference type="SMART" id="SM00185">
    <property type="entry name" value="ARM"/>
    <property type="match status" value="2"/>
</dbReference>
<feature type="region of interest" description="Disordered" evidence="6">
    <location>
        <begin position="1"/>
        <end position="64"/>
    </location>
</feature>
<feature type="compositionally biased region" description="Basic and acidic residues" evidence="6">
    <location>
        <begin position="14"/>
        <end position="46"/>
    </location>
</feature>
<dbReference type="PROSITE" id="PS50176">
    <property type="entry name" value="ARM_REPEAT"/>
    <property type="match status" value="1"/>
</dbReference>
<dbReference type="InterPro" id="IPR002652">
    <property type="entry name" value="Importin-a_IBB"/>
</dbReference>
<dbReference type="InterPro" id="IPR000225">
    <property type="entry name" value="Armadillo"/>
</dbReference>
<dbReference type="SUPFAM" id="SSF48371">
    <property type="entry name" value="ARM repeat"/>
    <property type="match status" value="1"/>
</dbReference>
<protein>
    <submittedName>
        <fullName evidence="9">IBB domain-containing protein</fullName>
    </submittedName>
</protein>
<reference evidence="9" key="1">
    <citation type="submission" date="2022-11" db="UniProtKB">
        <authorList>
            <consortium name="WormBaseParasite"/>
        </authorList>
    </citation>
    <scope>IDENTIFICATION</scope>
</reference>
<dbReference type="AlphaFoldDB" id="A0A915IWP9"/>
<feature type="compositionally biased region" description="Acidic residues" evidence="6">
    <location>
        <begin position="47"/>
        <end position="58"/>
    </location>
</feature>
<evidence type="ECO:0000256" key="5">
    <source>
        <dbReference type="PROSITE-ProRule" id="PRU00561"/>
    </source>
</evidence>
<proteinExistence type="inferred from homology"/>
<dbReference type="InterPro" id="IPR016024">
    <property type="entry name" value="ARM-type_fold"/>
</dbReference>
<dbReference type="InterPro" id="IPR011989">
    <property type="entry name" value="ARM-like"/>
</dbReference>
<dbReference type="WBParaSite" id="nRc.2.0.1.t17835-RA">
    <property type="protein sequence ID" value="nRc.2.0.1.t17835-RA"/>
    <property type="gene ID" value="nRc.2.0.1.g17835"/>
</dbReference>